<dbReference type="Proteomes" id="UP000828390">
    <property type="component" value="Unassembled WGS sequence"/>
</dbReference>
<comment type="caution">
    <text evidence="1">The sequence shown here is derived from an EMBL/GenBank/DDBJ whole genome shotgun (WGS) entry which is preliminary data.</text>
</comment>
<protein>
    <submittedName>
        <fullName evidence="1">Uncharacterized protein</fullName>
    </submittedName>
</protein>
<keyword evidence="2" id="KW-1185">Reference proteome</keyword>
<reference evidence="1" key="1">
    <citation type="journal article" date="2019" name="bioRxiv">
        <title>The Genome of the Zebra Mussel, Dreissena polymorpha: A Resource for Invasive Species Research.</title>
        <authorList>
            <person name="McCartney M.A."/>
            <person name="Auch B."/>
            <person name="Kono T."/>
            <person name="Mallez S."/>
            <person name="Zhang Y."/>
            <person name="Obille A."/>
            <person name="Becker A."/>
            <person name="Abrahante J.E."/>
            <person name="Garbe J."/>
            <person name="Badalamenti J.P."/>
            <person name="Herman A."/>
            <person name="Mangelson H."/>
            <person name="Liachko I."/>
            <person name="Sullivan S."/>
            <person name="Sone E.D."/>
            <person name="Koren S."/>
            <person name="Silverstein K.A.T."/>
            <person name="Beckman K.B."/>
            <person name="Gohl D.M."/>
        </authorList>
    </citation>
    <scope>NUCLEOTIDE SEQUENCE</scope>
    <source>
        <strain evidence="1">Duluth1</strain>
        <tissue evidence="1">Whole animal</tissue>
    </source>
</reference>
<organism evidence="1 2">
    <name type="scientific">Dreissena polymorpha</name>
    <name type="common">Zebra mussel</name>
    <name type="synonym">Mytilus polymorpha</name>
    <dbReference type="NCBI Taxonomy" id="45954"/>
    <lineage>
        <taxon>Eukaryota</taxon>
        <taxon>Metazoa</taxon>
        <taxon>Spiralia</taxon>
        <taxon>Lophotrochozoa</taxon>
        <taxon>Mollusca</taxon>
        <taxon>Bivalvia</taxon>
        <taxon>Autobranchia</taxon>
        <taxon>Heteroconchia</taxon>
        <taxon>Euheterodonta</taxon>
        <taxon>Imparidentia</taxon>
        <taxon>Neoheterodontei</taxon>
        <taxon>Myida</taxon>
        <taxon>Dreissenoidea</taxon>
        <taxon>Dreissenidae</taxon>
        <taxon>Dreissena</taxon>
    </lineage>
</organism>
<dbReference type="EMBL" id="JAIWYP010000003">
    <property type="protein sequence ID" value="KAH3851458.1"/>
    <property type="molecule type" value="Genomic_DNA"/>
</dbReference>
<name>A0A9D4R276_DREPO</name>
<sequence length="58" mass="6338">MDDYSIVDPQNGADISCQILNVPVSIDESLVDSYCLVEYDGKPYPGKITAEDDISVKV</sequence>
<proteinExistence type="predicted"/>
<evidence type="ECO:0000313" key="1">
    <source>
        <dbReference type="EMBL" id="KAH3851458.1"/>
    </source>
</evidence>
<evidence type="ECO:0000313" key="2">
    <source>
        <dbReference type="Proteomes" id="UP000828390"/>
    </source>
</evidence>
<accession>A0A9D4R276</accession>
<reference evidence="1" key="2">
    <citation type="submission" date="2020-11" db="EMBL/GenBank/DDBJ databases">
        <authorList>
            <person name="McCartney M.A."/>
            <person name="Auch B."/>
            <person name="Kono T."/>
            <person name="Mallez S."/>
            <person name="Becker A."/>
            <person name="Gohl D.M."/>
            <person name="Silverstein K.A.T."/>
            <person name="Koren S."/>
            <person name="Bechman K.B."/>
            <person name="Herman A."/>
            <person name="Abrahante J.E."/>
            <person name="Garbe J."/>
        </authorList>
    </citation>
    <scope>NUCLEOTIDE SEQUENCE</scope>
    <source>
        <strain evidence="1">Duluth1</strain>
        <tissue evidence="1">Whole animal</tissue>
    </source>
</reference>
<dbReference type="AlphaFoldDB" id="A0A9D4R276"/>
<gene>
    <name evidence="1" type="ORF">DPMN_093940</name>
</gene>